<organism evidence="7 8">
    <name type="scientific">Alligator sinensis</name>
    <name type="common">Chinese alligator</name>
    <dbReference type="NCBI Taxonomy" id="38654"/>
    <lineage>
        <taxon>Eukaryota</taxon>
        <taxon>Metazoa</taxon>
        <taxon>Chordata</taxon>
        <taxon>Craniata</taxon>
        <taxon>Vertebrata</taxon>
        <taxon>Euteleostomi</taxon>
        <taxon>Archelosauria</taxon>
        <taxon>Archosauria</taxon>
        <taxon>Crocodylia</taxon>
        <taxon>Alligatoridae</taxon>
        <taxon>Alligatorinae</taxon>
        <taxon>Alligator</taxon>
    </lineage>
</organism>
<evidence type="ECO:0000256" key="2">
    <source>
        <dbReference type="ARBA" id="ARBA00022801"/>
    </source>
</evidence>
<dbReference type="Gene3D" id="3.40.1090.10">
    <property type="entry name" value="Cytosolic phospholipase A2 catalytic domain"/>
    <property type="match status" value="1"/>
</dbReference>
<dbReference type="SUPFAM" id="SSF52151">
    <property type="entry name" value="FabD/lysophospholipase-like"/>
    <property type="match status" value="1"/>
</dbReference>
<proteinExistence type="predicted"/>
<evidence type="ECO:0000259" key="6">
    <source>
        <dbReference type="PROSITE" id="PS51635"/>
    </source>
</evidence>
<evidence type="ECO:0000256" key="4">
    <source>
        <dbReference type="PROSITE-ProRule" id="PRU01161"/>
    </source>
</evidence>
<dbReference type="GO" id="GO:0005811">
    <property type="term" value="C:lipid droplet"/>
    <property type="evidence" value="ECO:0007669"/>
    <property type="project" value="TreeGrafter"/>
</dbReference>
<keyword evidence="4" id="KW-0442">Lipid degradation</keyword>
<protein>
    <recommendedName>
        <fullName evidence="1">triacylglycerol lipase</fullName>
        <ecNumber evidence="1">3.1.1.3</ecNumber>
    </recommendedName>
</protein>
<gene>
    <name evidence="8" type="primary">LOC102378694</name>
</gene>
<feature type="region of interest" description="Disordered" evidence="5">
    <location>
        <begin position="448"/>
        <end position="467"/>
    </location>
</feature>
<dbReference type="InterPro" id="IPR033903">
    <property type="entry name" value="PNPLA2"/>
</dbReference>
<dbReference type="GO" id="GO:0016020">
    <property type="term" value="C:membrane"/>
    <property type="evidence" value="ECO:0007669"/>
    <property type="project" value="TreeGrafter"/>
</dbReference>
<sequence length="467" mass="51527">MLDYECGWSLSFAGCGFLGVYHIGAATCLQERAPRILRDARCIYGASAGALTGAVLVGGGSLAESCADVLALAKEARKRNLGPLHPSFNIMKIIRDGLIKNLPENTHQLVSGKLYISLTRVSDGSNVLVSDFNSKEEIIQALVCSAFVPIYCGLIPPSFRGVRYVDGGISDNLPHHASKNTITVSPFSGECDICPKSNSANFHEVNLTNTSIQFSLGNLYRLTQALFPPEPKVLGELCEQGYSDALRFLKENGILNESVYVDLPLLAKRNPQDLIKYPKCTKKKNMPGNNTEEKMANMEKFNDQLKQNMWPLDERIVETLPPKLRKALQEACKEKCGFYAQLSKLLPMRVMSYLMLPYTLPVESAYSVAVSKEGFGSLRKCYTVPPTAELHSTCCYPKIPHSSADLESWLWDFPFCTDLTGKQVSGSNEKLSESDSHLNCFTNSEESGLEMDFDSSSENSFQTASED</sequence>
<keyword evidence="2 4" id="KW-0378">Hydrolase</keyword>
<feature type="short sequence motif" description="GXSXG" evidence="4">
    <location>
        <begin position="45"/>
        <end position="49"/>
    </location>
</feature>
<feature type="active site" description="Nucleophile" evidence="4">
    <location>
        <position position="47"/>
    </location>
</feature>
<dbReference type="PANTHER" id="PTHR12406">
    <property type="entry name" value="CALCIUM-INDEPENDENT PHOSPHOLIPASE A2 IPLA2 -RELATED"/>
    <property type="match status" value="1"/>
</dbReference>
<evidence type="ECO:0000313" key="8">
    <source>
        <dbReference type="RefSeq" id="XP_014375412.1"/>
    </source>
</evidence>
<dbReference type="EC" id="3.1.1.3" evidence="1"/>
<dbReference type="GO" id="GO:0005737">
    <property type="term" value="C:cytoplasm"/>
    <property type="evidence" value="ECO:0007669"/>
    <property type="project" value="TreeGrafter"/>
</dbReference>
<evidence type="ECO:0000256" key="5">
    <source>
        <dbReference type="SAM" id="MobiDB-lite"/>
    </source>
</evidence>
<dbReference type="PROSITE" id="PS51635">
    <property type="entry name" value="PNPLA"/>
    <property type="match status" value="1"/>
</dbReference>
<dbReference type="GO" id="GO:0010898">
    <property type="term" value="P:positive regulation of triglyceride catabolic process"/>
    <property type="evidence" value="ECO:0007669"/>
    <property type="project" value="InterPro"/>
</dbReference>
<evidence type="ECO:0000256" key="1">
    <source>
        <dbReference type="ARBA" id="ARBA00013279"/>
    </source>
</evidence>
<dbReference type="InterPro" id="IPR002641">
    <property type="entry name" value="PNPLA_dom"/>
</dbReference>
<dbReference type="GO" id="GO:0004806">
    <property type="term" value="F:triacylglycerol lipase activity"/>
    <property type="evidence" value="ECO:0007669"/>
    <property type="project" value="UniProtKB-EC"/>
</dbReference>
<dbReference type="InterPro" id="IPR016035">
    <property type="entry name" value="Acyl_Trfase/lysoPLipase"/>
</dbReference>
<feature type="short sequence motif" description="GXGXXG" evidence="4">
    <location>
        <begin position="14"/>
        <end position="19"/>
    </location>
</feature>
<name>A0A1U8D2C7_ALLSI</name>
<feature type="domain" description="PNPLA" evidence="6">
    <location>
        <begin position="10"/>
        <end position="179"/>
    </location>
</feature>
<dbReference type="PANTHER" id="PTHR12406:SF22">
    <property type="entry name" value="1-ACYLGLYCEROL-3-PHOSPHATE O-ACYLTRANSFERASE PNPLA3"/>
    <property type="match status" value="1"/>
</dbReference>
<dbReference type="Pfam" id="PF01734">
    <property type="entry name" value="Patatin"/>
    <property type="match status" value="1"/>
</dbReference>
<evidence type="ECO:0000256" key="3">
    <source>
        <dbReference type="ARBA" id="ARBA00023098"/>
    </source>
</evidence>
<keyword evidence="7" id="KW-1185">Reference proteome</keyword>
<dbReference type="InterPro" id="IPR033562">
    <property type="entry name" value="PLPL"/>
</dbReference>
<dbReference type="GeneID" id="102378694"/>
<dbReference type="CDD" id="cd07220">
    <property type="entry name" value="Pat_PNPLA2"/>
    <property type="match status" value="1"/>
</dbReference>
<dbReference type="GO" id="GO:0019433">
    <property type="term" value="P:triglyceride catabolic process"/>
    <property type="evidence" value="ECO:0007669"/>
    <property type="project" value="TreeGrafter"/>
</dbReference>
<dbReference type="Proteomes" id="UP000189705">
    <property type="component" value="Unplaced"/>
</dbReference>
<keyword evidence="3 4" id="KW-0443">Lipid metabolism</keyword>
<feature type="short sequence motif" description="DGA/G" evidence="4">
    <location>
        <begin position="166"/>
        <end position="168"/>
    </location>
</feature>
<dbReference type="AlphaFoldDB" id="A0A1U8D2C7"/>
<dbReference type="FunFam" id="3.40.1090.10:FF:000003">
    <property type="entry name" value="Patatin-like phospholipase domain-containing protein 2"/>
    <property type="match status" value="1"/>
</dbReference>
<reference evidence="8" key="1">
    <citation type="submission" date="2025-08" db="UniProtKB">
        <authorList>
            <consortium name="RefSeq"/>
        </authorList>
    </citation>
    <scope>IDENTIFICATION</scope>
</reference>
<accession>A0A1U8D2C7</accession>
<dbReference type="RefSeq" id="XP_014375412.1">
    <property type="nucleotide sequence ID" value="XM_014519926.2"/>
</dbReference>
<dbReference type="GO" id="GO:0055088">
    <property type="term" value="P:lipid homeostasis"/>
    <property type="evidence" value="ECO:0007669"/>
    <property type="project" value="TreeGrafter"/>
</dbReference>
<feature type="active site" description="Proton acceptor" evidence="4">
    <location>
        <position position="166"/>
    </location>
</feature>
<evidence type="ECO:0000313" key="7">
    <source>
        <dbReference type="Proteomes" id="UP000189705"/>
    </source>
</evidence>
<feature type="compositionally biased region" description="Polar residues" evidence="5">
    <location>
        <begin position="456"/>
        <end position="467"/>
    </location>
</feature>